<dbReference type="InterPro" id="IPR026881">
    <property type="entry name" value="WYL_dom"/>
</dbReference>
<keyword evidence="2 6" id="KW-0238">DNA-binding</keyword>
<feature type="compositionally biased region" description="Basic and acidic residues" evidence="4">
    <location>
        <begin position="336"/>
        <end position="352"/>
    </location>
</feature>
<dbReference type="EMBL" id="BMNH01000002">
    <property type="protein sequence ID" value="GGO62883.1"/>
    <property type="molecule type" value="Genomic_DNA"/>
</dbReference>
<dbReference type="Pfam" id="PF08279">
    <property type="entry name" value="HTH_11"/>
    <property type="match status" value="1"/>
</dbReference>
<dbReference type="GO" id="GO:0003700">
    <property type="term" value="F:DNA-binding transcription factor activity"/>
    <property type="evidence" value="ECO:0007669"/>
    <property type="project" value="InterPro"/>
</dbReference>
<comment type="caution">
    <text evidence="6">The sequence shown here is derived from an EMBL/GenBank/DDBJ whole genome shotgun (WGS) entry which is preliminary data.</text>
</comment>
<name>A0A917YPA9_9ACTN</name>
<dbReference type="PROSITE" id="PS52050">
    <property type="entry name" value="WYL"/>
    <property type="match status" value="1"/>
</dbReference>
<keyword evidence="3" id="KW-0804">Transcription</keyword>
<dbReference type="InterPro" id="IPR001034">
    <property type="entry name" value="DeoR_HTH"/>
</dbReference>
<dbReference type="InterPro" id="IPR018356">
    <property type="entry name" value="Tscrpt_reg_HTH_DeoR_CS"/>
</dbReference>
<dbReference type="Proteomes" id="UP000646523">
    <property type="component" value="Unassembled WGS sequence"/>
</dbReference>
<dbReference type="SUPFAM" id="SSF46785">
    <property type="entry name" value="Winged helix' DNA-binding domain"/>
    <property type="match status" value="1"/>
</dbReference>
<reference evidence="6" key="2">
    <citation type="submission" date="2020-09" db="EMBL/GenBank/DDBJ databases">
        <authorList>
            <person name="Sun Q."/>
            <person name="Zhou Y."/>
        </authorList>
    </citation>
    <scope>NUCLEOTIDE SEQUENCE</scope>
    <source>
        <strain evidence="6">CGMCC 4.7368</strain>
    </source>
</reference>
<dbReference type="InterPro" id="IPR051534">
    <property type="entry name" value="CBASS_pafABC_assoc_protein"/>
</dbReference>
<keyword evidence="7" id="KW-1185">Reference proteome</keyword>
<evidence type="ECO:0000259" key="5">
    <source>
        <dbReference type="PROSITE" id="PS51000"/>
    </source>
</evidence>
<dbReference type="PROSITE" id="PS51000">
    <property type="entry name" value="HTH_DEOR_2"/>
    <property type="match status" value="1"/>
</dbReference>
<accession>A0A917YPA9</accession>
<protein>
    <submittedName>
        <fullName evidence="6">DNA-binding transcriptional regulator</fullName>
    </submittedName>
</protein>
<feature type="region of interest" description="Disordered" evidence="4">
    <location>
        <begin position="325"/>
        <end position="352"/>
    </location>
</feature>
<dbReference type="Gene3D" id="1.10.10.10">
    <property type="entry name" value="Winged helix-like DNA-binding domain superfamily/Winged helix DNA-binding domain"/>
    <property type="match status" value="1"/>
</dbReference>
<evidence type="ECO:0000256" key="2">
    <source>
        <dbReference type="ARBA" id="ARBA00023125"/>
    </source>
</evidence>
<gene>
    <name evidence="6" type="ORF">GCM10012289_08490</name>
</gene>
<evidence type="ECO:0000256" key="1">
    <source>
        <dbReference type="ARBA" id="ARBA00023015"/>
    </source>
</evidence>
<keyword evidence="1" id="KW-0805">Transcription regulation</keyword>
<dbReference type="PANTHER" id="PTHR34580:SF3">
    <property type="entry name" value="PROTEIN PAFB"/>
    <property type="match status" value="1"/>
</dbReference>
<dbReference type="PANTHER" id="PTHR34580">
    <property type="match status" value="1"/>
</dbReference>
<organism evidence="6 7">
    <name type="scientific">Nonomuraea cavernae</name>
    <dbReference type="NCBI Taxonomy" id="2045107"/>
    <lineage>
        <taxon>Bacteria</taxon>
        <taxon>Bacillati</taxon>
        <taxon>Actinomycetota</taxon>
        <taxon>Actinomycetes</taxon>
        <taxon>Streptosporangiales</taxon>
        <taxon>Streptosporangiaceae</taxon>
        <taxon>Nonomuraea</taxon>
    </lineage>
</organism>
<feature type="domain" description="HTH deoR-type" evidence="5">
    <location>
        <begin position="7"/>
        <end position="62"/>
    </location>
</feature>
<reference evidence="6" key="1">
    <citation type="journal article" date="2014" name="Int. J. Syst. Evol. Microbiol.">
        <title>Complete genome sequence of Corynebacterium casei LMG S-19264T (=DSM 44701T), isolated from a smear-ripened cheese.</title>
        <authorList>
            <consortium name="US DOE Joint Genome Institute (JGI-PGF)"/>
            <person name="Walter F."/>
            <person name="Albersmeier A."/>
            <person name="Kalinowski J."/>
            <person name="Ruckert C."/>
        </authorList>
    </citation>
    <scope>NUCLEOTIDE SEQUENCE</scope>
    <source>
        <strain evidence="6">CGMCC 4.7368</strain>
    </source>
</reference>
<sequence length="352" mass="38163">MGRMWETSARLLRLLSLLQARGEWTGAELCERLEVSLRTVRRDVERLRELGYPVDATPGVAGGYRLGVGATLPPLLLDDEEAVAVAIGLRTAATGSVAGLEESSVRALTKLQQMLPARLRHRVGAFEAATVALTGPAGDGSGVAADLLAAIAGACRDHRRLRLRYPGRDGLASRTVEPHRLVHTPRRWYLVAWDVDRADWRTFRVDRIEGPLGPPGARFAPRTPPGRDTAAFVSEAISSAPYRYRARILFRAPLEDVAPRTSPAAGRLERLGPRACVLHTGSNSLEDLALYVAVKGFAFEVLDPPGLVPVLRLLSERLRAAADAGSDAGLPALSPVHDERVQDEDVHRDDGQ</sequence>
<evidence type="ECO:0000313" key="6">
    <source>
        <dbReference type="EMBL" id="GGO62883.1"/>
    </source>
</evidence>
<proteinExistence type="predicted"/>
<evidence type="ECO:0000256" key="4">
    <source>
        <dbReference type="SAM" id="MobiDB-lite"/>
    </source>
</evidence>
<dbReference type="InterPro" id="IPR036388">
    <property type="entry name" value="WH-like_DNA-bd_sf"/>
</dbReference>
<dbReference type="InterPro" id="IPR013196">
    <property type="entry name" value="HTH_11"/>
</dbReference>
<evidence type="ECO:0000313" key="7">
    <source>
        <dbReference type="Proteomes" id="UP000646523"/>
    </source>
</evidence>
<dbReference type="Pfam" id="PF13280">
    <property type="entry name" value="WYL"/>
    <property type="match status" value="1"/>
</dbReference>
<dbReference type="InterPro" id="IPR036390">
    <property type="entry name" value="WH_DNA-bd_sf"/>
</dbReference>
<dbReference type="PROSITE" id="PS00894">
    <property type="entry name" value="HTH_DEOR_1"/>
    <property type="match status" value="1"/>
</dbReference>
<evidence type="ECO:0000256" key="3">
    <source>
        <dbReference type="ARBA" id="ARBA00023163"/>
    </source>
</evidence>
<dbReference type="AlphaFoldDB" id="A0A917YPA9"/>
<dbReference type="GO" id="GO:0003677">
    <property type="term" value="F:DNA binding"/>
    <property type="evidence" value="ECO:0007669"/>
    <property type="project" value="UniProtKB-KW"/>
</dbReference>